<organism evidence="3">
    <name type="scientific">Vannella robusta</name>
    <dbReference type="NCBI Taxonomy" id="1487602"/>
    <lineage>
        <taxon>Eukaryota</taxon>
        <taxon>Amoebozoa</taxon>
        <taxon>Discosea</taxon>
        <taxon>Flabellinia</taxon>
        <taxon>Vannellidae</taxon>
        <taxon>Vannella</taxon>
    </lineage>
</organism>
<sequence length="450" mass="50717">MVFFIDEDFDHSFSEVSNTHPLYVICQNITQRFDKQKNFESLLLDDLQSRESAEVKVVFCSSIDFPSSKTEGGNDHTLLEQWNIKPIVNTWSTDDTQKILWNEKALDNIYKKLPASNLFTPSTSYGISTISTSPVVSLSSLSTVVFHPDWEQGYEIHVSFATVLDEIRGEVGGKIIFEVEESSSQVSCEHSDCKGTIQEDSKSFFLNIGQATRPKRSNSKPIPINSSNEVPERSKSESLVGSPRYPVFNRRRTKSTNSSRNLSISPGADLIGAFAGSLQESLLSGHMSTKSTVFSGFSAKLTASSPHNGTSPAHIRIPFDTHYYHLEDYNKTPYAASIILPQERFRIARDGLLQVTLSNPSGTPIKVFVVRYDLSSMPANSKTFLRQITRTSSPPHILQYAIQFTIVCTKHKRLYIYKNIRVVFPHRVPDEEQKLEVICQSPDRPQFFRV</sequence>
<protein>
    <recommendedName>
        <fullName evidence="2">Atos-like conserved domain-containing protein</fullName>
    </recommendedName>
</protein>
<dbReference type="InterPro" id="IPR051506">
    <property type="entry name" value="ATOS_Transcription_Regulators"/>
</dbReference>
<dbReference type="PANTHER" id="PTHR13199">
    <property type="entry name" value="GH03947P"/>
    <property type="match status" value="1"/>
</dbReference>
<feature type="domain" description="Atos-like conserved" evidence="2">
    <location>
        <begin position="274"/>
        <end position="335"/>
    </location>
</feature>
<dbReference type="InterPro" id="IPR033473">
    <property type="entry name" value="Atos-like_C"/>
</dbReference>
<dbReference type="SMART" id="SM01177">
    <property type="entry name" value="DUF4210"/>
    <property type="match status" value="1"/>
</dbReference>
<accession>A0A7S4MK75</accession>
<proteinExistence type="predicted"/>
<reference evidence="3" key="1">
    <citation type="submission" date="2021-01" db="EMBL/GenBank/DDBJ databases">
        <authorList>
            <person name="Corre E."/>
            <person name="Pelletier E."/>
            <person name="Niang G."/>
            <person name="Scheremetjew M."/>
            <person name="Finn R."/>
            <person name="Kale V."/>
            <person name="Holt S."/>
            <person name="Cochrane G."/>
            <person name="Meng A."/>
            <person name="Brown T."/>
            <person name="Cohen L."/>
        </authorList>
    </citation>
    <scope>NUCLEOTIDE SEQUENCE</scope>
    <source>
        <strain evidence="3">DIVA3 518/3/11/1/6</strain>
    </source>
</reference>
<feature type="compositionally biased region" description="Low complexity" evidence="1">
    <location>
        <begin position="219"/>
        <end position="228"/>
    </location>
</feature>
<name>A0A7S4MK75_9EUKA</name>
<evidence type="ECO:0000256" key="1">
    <source>
        <dbReference type="SAM" id="MobiDB-lite"/>
    </source>
</evidence>
<dbReference type="Pfam" id="PF13915">
    <property type="entry name" value="DUF4210"/>
    <property type="match status" value="1"/>
</dbReference>
<dbReference type="InterPro" id="IPR025261">
    <property type="entry name" value="Atos-like_cons_dom"/>
</dbReference>
<dbReference type="Pfam" id="PF13889">
    <property type="entry name" value="Chromosome_seg"/>
    <property type="match status" value="1"/>
</dbReference>
<evidence type="ECO:0000313" key="3">
    <source>
        <dbReference type="EMBL" id="CAE2226933.1"/>
    </source>
</evidence>
<evidence type="ECO:0000259" key="2">
    <source>
        <dbReference type="SMART" id="SM01177"/>
    </source>
</evidence>
<dbReference type="AlphaFoldDB" id="A0A7S4MK75"/>
<feature type="region of interest" description="Disordered" evidence="1">
    <location>
        <begin position="210"/>
        <end position="243"/>
    </location>
</feature>
<gene>
    <name evidence="3" type="ORF">VSP0166_LOCUS11482</name>
</gene>
<dbReference type="EMBL" id="HBKP01016216">
    <property type="protein sequence ID" value="CAE2226933.1"/>
    <property type="molecule type" value="Transcribed_RNA"/>
</dbReference>
<dbReference type="PANTHER" id="PTHR13199:SF11">
    <property type="entry name" value="PROTEIN ATOSSA"/>
    <property type="match status" value="1"/>
</dbReference>